<gene>
    <name evidence="2" type="ORF">N7456_002975</name>
</gene>
<sequence>MASYDPTKKVDRRKGKSQGPACAKQLDRPSSSFLWVNDQNGQELDSLSAGSKLSFVRSRNNRLGREARLNNLKTSVKPFPGRQPPVAQELPKSSQRCQIWHCTDPQHQHGSPIKTNPQTGFIEAFPFLSPNANQSINFYYHYYRVYASTGSFPLSSEVMTVYFFQEAMKQPALIDAILFMSAASRTSSLKFEDASPLLLQRTVQDSIQLRSRAVRSLQNFLMSSSKVFSERTILVVAHLLGVECAEAHTEAVNAHINGLQNLVKGLGGLDNMSIRTLSTLYT</sequence>
<accession>A0A9W9FTU3</accession>
<dbReference type="AlphaFoldDB" id="A0A9W9FTU3"/>
<dbReference type="PANTHER" id="PTHR37540:SF5">
    <property type="entry name" value="TRANSCRIPTION FACTOR DOMAIN-CONTAINING PROTEIN"/>
    <property type="match status" value="1"/>
</dbReference>
<dbReference type="InterPro" id="IPR021858">
    <property type="entry name" value="Fun_TF"/>
</dbReference>
<proteinExistence type="predicted"/>
<dbReference type="EMBL" id="JAPQKH010000003">
    <property type="protein sequence ID" value="KAJ5106300.1"/>
    <property type="molecule type" value="Genomic_DNA"/>
</dbReference>
<dbReference type="Proteomes" id="UP001149165">
    <property type="component" value="Unassembled WGS sequence"/>
</dbReference>
<feature type="region of interest" description="Disordered" evidence="1">
    <location>
        <begin position="1"/>
        <end position="30"/>
    </location>
</feature>
<keyword evidence="3" id="KW-1185">Reference proteome</keyword>
<protein>
    <submittedName>
        <fullName evidence="2">Uncharacterized protein</fullName>
    </submittedName>
</protein>
<dbReference type="PANTHER" id="PTHR37540">
    <property type="entry name" value="TRANSCRIPTION FACTOR (ACR-2), PUTATIVE-RELATED-RELATED"/>
    <property type="match status" value="1"/>
</dbReference>
<evidence type="ECO:0000313" key="3">
    <source>
        <dbReference type="Proteomes" id="UP001149165"/>
    </source>
</evidence>
<evidence type="ECO:0000256" key="1">
    <source>
        <dbReference type="SAM" id="MobiDB-lite"/>
    </source>
</evidence>
<dbReference type="Pfam" id="PF11951">
    <property type="entry name" value="Fungal_trans_2"/>
    <property type="match status" value="1"/>
</dbReference>
<comment type="caution">
    <text evidence="2">The sequence shown here is derived from an EMBL/GenBank/DDBJ whole genome shotgun (WGS) entry which is preliminary data.</text>
</comment>
<name>A0A9W9FTU3_9EURO</name>
<dbReference type="OrthoDB" id="4337832at2759"/>
<reference evidence="2" key="1">
    <citation type="submission" date="2022-11" db="EMBL/GenBank/DDBJ databases">
        <authorList>
            <person name="Petersen C."/>
        </authorList>
    </citation>
    <scope>NUCLEOTIDE SEQUENCE</scope>
    <source>
        <strain evidence="2">IBT 30069</strain>
    </source>
</reference>
<evidence type="ECO:0000313" key="2">
    <source>
        <dbReference type="EMBL" id="KAJ5106300.1"/>
    </source>
</evidence>
<organism evidence="2 3">
    <name type="scientific">Penicillium angulare</name>
    <dbReference type="NCBI Taxonomy" id="116970"/>
    <lineage>
        <taxon>Eukaryota</taxon>
        <taxon>Fungi</taxon>
        <taxon>Dikarya</taxon>
        <taxon>Ascomycota</taxon>
        <taxon>Pezizomycotina</taxon>
        <taxon>Eurotiomycetes</taxon>
        <taxon>Eurotiomycetidae</taxon>
        <taxon>Eurotiales</taxon>
        <taxon>Aspergillaceae</taxon>
        <taxon>Penicillium</taxon>
    </lineage>
</organism>
<reference evidence="2" key="2">
    <citation type="journal article" date="2023" name="IMA Fungus">
        <title>Comparative genomic study of the Penicillium genus elucidates a diverse pangenome and 15 lateral gene transfer events.</title>
        <authorList>
            <person name="Petersen C."/>
            <person name="Sorensen T."/>
            <person name="Nielsen M.R."/>
            <person name="Sondergaard T.E."/>
            <person name="Sorensen J.L."/>
            <person name="Fitzpatrick D.A."/>
            <person name="Frisvad J.C."/>
            <person name="Nielsen K.L."/>
        </authorList>
    </citation>
    <scope>NUCLEOTIDE SEQUENCE</scope>
    <source>
        <strain evidence="2">IBT 30069</strain>
    </source>
</reference>